<evidence type="ECO:0000313" key="2">
    <source>
        <dbReference type="EMBL" id="KAJ6216822.1"/>
    </source>
</evidence>
<comment type="caution">
    <text evidence="2">The sequence shown here is derived from an EMBL/GenBank/DDBJ whole genome shotgun (WGS) entry which is preliminary data.</text>
</comment>
<dbReference type="AlphaFoldDB" id="A0A9Q0M2N1"/>
<dbReference type="Gene3D" id="2.120.10.30">
    <property type="entry name" value="TolB, C-terminal domain"/>
    <property type="match status" value="1"/>
</dbReference>
<keyword evidence="1" id="KW-0472">Membrane</keyword>
<evidence type="ECO:0000256" key="1">
    <source>
        <dbReference type="SAM" id="Phobius"/>
    </source>
</evidence>
<feature type="transmembrane region" description="Helical" evidence="1">
    <location>
        <begin position="12"/>
        <end position="32"/>
    </location>
</feature>
<gene>
    <name evidence="2" type="ORF">RDWZM_007979</name>
</gene>
<keyword evidence="1" id="KW-0812">Transmembrane</keyword>
<evidence type="ECO:0000313" key="3">
    <source>
        <dbReference type="Proteomes" id="UP001142055"/>
    </source>
</evidence>
<keyword evidence="1" id="KW-1133">Transmembrane helix</keyword>
<name>A0A9Q0M2N1_BLOTA</name>
<accession>A0A9Q0M2N1</accession>
<proteinExistence type="predicted"/>
<protein>
    <submittedName>
        <fullName evidence="2">Uncharacterized protein</fullName>
    </submittedName>
</protein>
<dbReference type="InterPro" id="IPR011042">
    <property type="entry name" value="6-blade_b-propeller_TolB-like"/>
</dbReference>
<dbReference type="SUPFAM" id="SSF63825">
    <property type="entry name" value="YWTD domain"/>
    <property type="match status" value="1"/>
</dbReference>
<organism evidence="2 3">
    <name type="scientific">Blomia tropicalis</name>
    <name type="common">Mite</name>
    <dbReference type="NCBI Taxonomy" id="40697"/>
    <lineage>
        <taxon>Eukaryota</taxon>
        <taxon>Metazoa</taxon>
        <taxon>Ecdysozoa</taxon>
        <taxon>Arthropoda</taxon>
        <taxon>Chelicerata</taxon>
        <taxon>Arachnida</taxon>
        <taxon>Acari</taxon>
        <taxon>Acariformes</taxon>
        <taxon>Sarcoptiformes</taxon>
        <taxon>Astigmata</taxon>
        <taxon>Glycyphagoidea</taxon>
        <taxon>Echimyopodidae</taxon>
        <taxon>Blomia</taxon>
    </lineage>
</organism>
<keyword evidence="3" id="KW-1185">Reference proteome</keyword>
<sequence>MKSSSIICNGNVIVRLILFLTIQSTLTLITTINGQQQIDQLDDEQQQQMTNNQHNVHWQTITNLTVSNSGLVNYQLTTFTIDDESDRQISLIIQPNDVELVKDLVACDNIAYTIDPVRIYIQPINARKFSPIGLYGVKIFRTIGTTHLYEKKSIGCDWIRQQLLYTIQSRIEMIEFCDETSRPKVLVDRGPHQIITHLSLDPDHRLMLWTENIDWDQCRIMIASIDLKQYHSHPRSLYNITMSHCTAMTLDRESGLVYWVTRQQLWSMSYRTYNSVPRMILRNENLITDSIQIDGRYLYWSAMQRKILRIPIEFDSTLSSSSSSSTTTTTGNGDKVQLISQLGSQHLLLVAFRVTSIERNDKIGSGCIPHCRSSNDWSKTQMTTPISIHNNHGIHSKC</sequence>
<dbReference type="Proteomes" id="UP001142055">
    <property type="component" value="Chromosome 3"/>
</dbReference>
<reference evidence="2" key="1">
    <citation type="submission" date="2022-12" db="EMBL/GenBank/DDBJ databases">
        <title>Genome assemblies of Blomia tropicalis.</title>
        <authorList>
            <person name="Cui Y."/>
        </authorList>
    </citation>
    <scope>NUCLEOTIDE SEQUENCE</scope>
    <source>
        <tissue evidence="2">Adult mites</tissue>
    </source>
</reference>
<dbReference type="EMBL" id="JAPWDV010000003">
    <property type="protein sequence ID" value="KAJ6216822.1"/>
    <property type="molecule type" value="Genomic_DNA"/>
</dbReference>